<evidence type="ECO:0000256" key="8">
    <source>
        <dbReference type="ARBA" id="ARBA00023049"/>
    </source>
</evidence>
<keyword evidence="6 9" id="KW-0378">Hydrolase</keyword>
<dbReference type="GO" id="GO:0004177">
    <property type="term" value="F:aminopeptidase activity"/>
    <property type="evidence" value="ECO:0007669"/>
    <property type="project" value="UniProtKB-KW"/>
</dbReference>
<dbReference type="EMBL" id="JAJEQT010000010">
    <property type="protein sequence ID" value="MCC2219815.1"/>
    <property type="molecule type" value="Genomic_DNA"/>
</dbReference>
<comment type="cofactor">
    <cofactor evidence="1 10">
        <name>Zn(2+)</name>
        <dbReference type="ChEBI" id="CHEBI:29105"/>
    </cofactor>
</comment>
<dbReference type="SUPFAM" id="SSF101821">
    <property type="entry name" value="Aminopeptidase/glucanase lid domain"/>
    <property type="match status" value="1"/>
</dbReference>
<organism evidence="11 12">
    <name type="scientific">Coprococcus hominis</name>
    <name type="common">ex Arizal et al. 2022</name>
    <dbReference type="NCBI Taxonomy" id="2881262"/>
    <lineage>
        <taxon>Bacteria</taxon>
        <taxon>Bacillati</taxon>
        <taxon>Bacillota</taxon>
        <taxon>Clostridia</taxon>
        <taxon>Lachnospirales</taxon>
        <taxon>Lachnospiraceae</taxon>
        <taxon>Coprococcus</taxon>
    </lineage>
</organism>
<dbReference type="InterPro" id="IPR001948">
    <property type="entry name" value="Peptidase_M18"/>
</dbReference>
<dbReference type="Pfam" id="PF02127">
    <property type="entry name" value="Peptidase_M18"/>
    <property type="match status" value="1"/>
</dbReference>
<evidence type="ECO:0000256" key="3">
    <source>
        <dbReference type="ARBA" id="ARBA00022438"/>
    </source>
</evidence>
<dbReference type="PANTHER" id="PTHR28570:SF3">
    <property type="entry name" value="ASPARTYL AMINOPEPTIDASE"/>
    <property type="match status" value="1"/>
</dbReference>
<dbReference type="PRINTS" id="PR00932">
    <property type="entry name" value="AMINO1PTASE"/>
</dbReference>
<evidence type="ECO:0000256" key="7">
    <source>
        <dbReference type="ARBA" id="ARBA00022833"/>
    </source>
</evidence>
<evidence type="ECO:0000256" key="10">
    <source>
        <dbReference type="RuleBase" id="RU004387"/>
    </source>
</evidence>
<comment type="caution">
    <text evidence="11">The sequence shown here is derived from an EMBL/GenBank/DDBJ whole genome shotgun (WGS) entry which is preliminary data.</text>
</comment>
<evidence type="ECO:0000256" key="9">
    <source>
        <dbReference type="RuleBase" id="RU004386"/>
    </source>
</evidence>
<keyword evidence="12" id="KW-1185">Reference proteome</keyword>
<dbReference type="NCBIfam" id="NF002759">
    <property type="entry name" value="PRK02813.1"/>
    <property type="match status" value="1"/>
</dbReference>
<dbReference type="InterPro" id="IPR023358">
    <property type="entry name" value="Peptidase_M18_dom2"/>
</dbReference>
<dbReference type="PANTHER" id="PTHR28570">
    <property type="entry name" value="ASPARTYL AMINOPEPTIDASE"/>
    <property type="match status" value="1"/>
</dbReference>
<keyword evidence="8 9" id="KW-0482">Metalloprotease</keyword>
<dbReference type="Gene3D" id="2.30.250.10">
    <property type="entry name" value="Aminopeptidase i, Domain 2"/>
    <property type="match status" value="1"/>
</dbReference>
<dbReference type="SUPFAM" id="SSF53187">
    <property type="entry name" value="Zn-dependent exopeptidases"/>
    <property type="match status" value="1"/>
</dbReference>
<evidence type="ECO:0000256" key="5">
    <source>
        <dbReference type="ARBA" id="ARBA00022723"/>
    </source>
</evidence>
<evidence type="ECO:0000313" key="12">
    <source>
        <dbReference type="Proteomes" id="UP001198495"/>
    </source>
</evidence>
<sequence length="426" mass="46350">MNHTISKGDHHMKTLLRFLQNGKTQFHVAALAKEYLDAHNFTQISDRENLTELAAGRYYLAPFSSIVIPFVKGAQSTQVRIACAHTDFPMLKVKPNPELKKLGYLQINVEPYGGLIKETWFDRPLGLAGKVILKGDTSFHPEVRLFDSQKPVAIIPNLAPHLKRGGKEEELDVQKELIPIVDMVAPAADSHFLLSYVAEKLNISPDDILDFDLYLYICDAPTTVGMNDAFVTSPRIDNISSVCAILEGLASAEPSNTLCIGALFDNEEIGSRSKQGADSTLLSDIVKRLAAGSQLSLIEDGFYLSVDVAHATHPNYNEKSDITNTVLLGKGAVLKSSASQRYVCDSEAGACIIDLCNTNGIALQRTVNRSGMPGGQTLGPIVSSYLPMRACDIGIPVLAMHSASELMHKDDYTALADLITAFFTSP</sequence>
<gene>
    <name evidence="11" type="ORF">LKD28_12410</name>
</gene>
<reference evidence="11 12" key="1">
    <citation type="submission" date="2021-10" db="EMBL/GenBank/DDBJ databases">
        <title>Anaerobic single-cell dispensing facilitates the cultivation of human gut bacteria.</title>
        <authorList>
            <person name="Afrizal A."/>
        </authorList>
    </citation>
    <scope>NUCLEOTIDE SEQUENCE [LARGE SCALE GENOMIC DNA]</scope>
    <source>
        <strain evidence="11 12">CLA-AA-H212</strain>
    </source>
</reference>
<evidence type="ECO:0000256" key="2">
    <source>
        <dbReference type="ARBA" id="ARBA00008290"/>
    </source>
</evidence>
<name>A0ABS8FRE6_9FIRM</name>
<proteinExistence type="inferred from homology"/>
<dbReference type="Proteomes" id="UP001198495">
    <property type="component" value="Unassembled WGS sequence"/>
</dbReference>
<keyword evidence="5 9" id="KW-0479">Metal-binding</keyword>
<dbReference type="EC" id="3.4.11.-" evidence="10"/>
<comment type="similarity">
    <text evidence="2 9">Belongs to the peptidase M18 family.</text>
</comment>
<evidence type="ECO:0000256" key="1">
    <source>
        <dbReference type="ARBA" id="ARBA00001947"/>
    </source>
</evidence>
<protein>
    <recommendedName>
        <fullName evidence="10">M18 family aminopeptidase</fullName>
        <ecNumber evidence="10">3.4.11.-</ecNumber>
    </recommendedName>
</protein>
<evidence type="ECO:0000256" key="4">
    <source>
        <dbReference type="ARBA" id="ARBA00022670"/>
    </source>
</evidence>
<keyword evidence="7 9" id="KW-0862">Zinc</keyword>
<dbReference type="Gene3D" id="3.40.630.10">
    <property type="entry name" value="Zn peptidases"/>
    <property type="match status" value="1"/>
</dbReference>
<keyword evidence="3 9" id="KW-0031">Aminopeptidase</keyword>
<keyword evidence="4 9" id="KW-0645">Protease</keyword>
<evidence type="ECO:0000256" key="6">
    <source>
        <dbReference type="ARBA" id="ARBA00022801"/>
    </source>
</evidence>
<accession>A0ABS8FRE6</accession>
<evidence type="ECO:0000313" key="11">
    <source>
        <dbReference type="EMBL" id="MCC2219815.1"/>
    </source>
</evidence>